<dbReference type="InterPro" id="IPR057218">
    <property type="entry name" value="DUF7896"/>
</dbReference>
<feature type="region of interest" description="Disordered" evidence="1">
    <location>
        <begin position="534"/>
        <end position="567"/>
    </location>
</feature>
<organism evidence="3 4">
    <name type="scientific">Coniella lustricola</name>
    <dbReference type="NCBI Taxonomy" id="2025994"/>
    <lineage>
        <taxon>Eukaryota</taxon>
        <taxon>Fungi</taxon>
        <taxon>Dikarya</taxon>
        <taxon>Ascomycota</taxon>
        <taxon>Pezizomycotina</taxon>
        <taxon>Sordariomycetes</taxon>
        <taxon>Sordariomycetidae</taxon>
        <taxon>Diaporthales</taxon>
        <taxon>Schizoparmaceae</taxon>
        <taxon>Coniella</taxon>
    </lineage>
</organism>
<name>A0A2T3AIS3_9PEZI</name>
<feature type="region of interest" description="Disordered" evidence="1">
    <location>
        <begin position="1"/>
        <end position="35"/>
    </location>
</feature>
<sequence length="719" mass="78319">MTGDSLNRQEMAPGTADWVQSLPGHMGEPFSPVQTQPIKNNAFYYQMPSTTMQNGRPAPRPYAAGLHMARSGYHLAPALSSQPMKRLKTFHQQQQHSMLPPDVAMARSKSTSAATATSNPFTPGTGAVKPMLGSPVSLTSHGFQQQTQQQYTNNELLGNSMTLPIHTSPVSMSSIMPDDSMMQVMQGGMIEDPEIYLQRQGALGDFAPKSSTLVMYNAYNMPYASAQDMSPVLESFPFEDESPADSDMAMSRTSSTNPSITGPLQMMRMDSDTSLSSVGGSYNSLYFANGGRKRAAPHDELDLYASHQAMLNMSRSVSLDTRPSMGRPMASSSGYMSAAMSRQASRQSPLSQQPTNAASVAAEQVMPVQEVLASNGEPMTRSDSDSSIKSTLSQRDRAKDSLQRQIAAANNSQPLLPKPELGQSLPGTKPQLSSKTATGAKVAVVKSGYQRPKRAKVFCVKCNDNPDGFRGEHELRRHDDLKHAPEKNVWICVDPGNDSDYKPFNPISGCKNCLDKKDYGVYYNAAAHLRRAHFTEKMPRRRHGSGADEAAEKRGGRGGGDWPPMSELKERWMKRVTIRNTECNTDSDSQTESSGEEAPYDPRHNASSQAGGSDSFHEGFNDYTTYNVQPPQYEGNEFPFPMTCAPALMPPNPSMNMNMVQGGQMAGPSTSDLMPYNGYVPVAPYAQAHGQGTAMAAMLPSQQNEFDDFPFEMAMGVGC</sequence>
<protein>
    <recommendedName>
        <fullName evidence="2">DUF7896 domain-containing protein</fullName>
    </recommendedName>
</protein>
<dbReference type="PANTHER" id="PTHR42031:SF1">
    <property type="entry name" value="KEY LIME PATHOGENICITY PROTEIN"/>
    <property type="match status" value="1"/>
</dbReference>
<evidence type="ECO:0000313" key="3">
    <source>
        <dbReference type="EMBL" id="PSR99270.1"/>
    </source>
</evidence>
<dbReference type="AlphaFoldDB" id="A0A2T3AIS3"/>
<evidence type="ECO:0000313" key="4">
    <source>
        <dbReference type="Proteomes" id="UP000241462"/>
    </source>
</evidence>
<dbReference type="OrthoDB" id="5377599at2759"/>
<feature type="domain" description="DUF7896" evidence="2">
    <location>
        <begin position="487"/>
        <end position="576"/>
    </location>
</feature>
<dbReference type="Proteomes" id="UP000241462">
    <property type="component" value="Unassembled WGS sequence"/>
</dbReference>
<gene>
    <name evidence="3" type="ORF">BD289DRAFT_450506</name>
</gene>
<reference evidence="3 4" key="1">
    <citation type="journal article" date="2018" name="Mycol. Prog.">
        <title>Coniella lustricola, a new species from submerged detritus.</title>
        <authorList>
            <person name="Raudabaugh D.B."/>
            <person name="Iturriaga T."/>
            <person name="Carver A."/>
            <person name="Mondo S."/>
            <person name="Pangilinan J."/>
            <person name="Lipzen A."/>
            <person name="He G."/>
            <person name="Amirebrahimi M."/>
            <person name="Grigoriev I.V."/>
            <person name="Miller A.N."/>
        </authorList>
    </citation>
    <scope>NUCLEOTIDE SEQUENCE [LARGE SCALE GENOMIC DNA]</scope>
    <source>
        <strain evidence="3 4">B22-T-1</strain>
    </source>
</reference>
<feature type="region of interest" description="Disordered" evidence="1">
    <location>
        <begin position="373"/>
        <end position="438"/>
    </location>
</feature>
<dbReference type="Pfam" id="PF25438">
    <property type="entry name" value="DUF7896"/>
    <property type="match status" value="1"/>
</dbReference>
<dbReference type="InParanoid" id="A0A2T3AIS3"/>
<feature type="region of interest" description="Disordered" evidence="1">
    <location>
        <begin position="240"/>
        <end position="264"/>
    </location>
</feature>
<feature type="region of interest" description="Disordered" evidence="1">
    <location>
        <begin position="579"/>
        <end position="634"/>
    </location>
</feature>
<feature type="compositionally biased region" description="Polar residues" evidence="1">
    <location>
        <begin position="349"/>
        <end position="358"/>
    </location>
</feature>
<dbReference type="PANTHER" id="PTHR42031">
    <property type="entry name" value="KEY LIME PATHOGENICITY PROTEIN"/>
    <property type="match status" value="1"/>
</dbReference>
<dbReference type="STRING" id="2025994.A0A2T3AIS3"/>
<dbReference type="EMBL" id="KZ678385">
    <property type="protein sequence ID" value="PSR99270.1"/>
    <property type="molecule type" value="Genomic_DNA"/>
</dbReference>
<keyword evidence="4" id="KW-1185">Reference proteome</keyword>
<feature type="compositionally biased region" description="Polar residues" evidence="1">
    <location>
        <begin position="251"/>
        <end position="262"/>
    </location>
</feature>
<evidence type="ECO:0000259" key="2">
    <source>
        <dbReference type="Pfam" id="PF25438"/>
    </source>
</evidence>
<feature type="region of interest" description="Disordered" evidence="1">
    <location>
        <begin position="319"/>
        <end position="360"/>
    </location>
</feature>
<feature type="compositionally biased region" description="Low complexity" evidence="1">
    <location>
        <begin position="329"/>
        <end position="348"/>
    </location>
</feature>
<evidence type="ECO:0000256" key="1">
    <source>
        <dbReference type="SAM" id="MobiDB-lite"/>
    </source>
</evidence>
<accession>A0A2T3AIS3</accession>
<feature type="compositionally biased region" description="Polar residues" evidence="1">
    <location>
        <begin position="579"/>
        <end position="593"/>
    </location>
</feature>
<proteinExistence type="predicted"/>